<comment type="subcellular location">
    <subcellularLocation>
        <location evidence="1">Endomembrane system</location>
        <topology evidence="1">Multi-pass membrane protein</topology>
    </subcellularLocation>
</comment>
<accession>A0A2M8QDA1</accession>
<feature type="transmembrane region" description="Helical" evidence="5">
    <location>
        <begin position="117"/>
        <end position="138"/>
    </location>
</feature>
<keyword evidence="3 5" id="KW-1133">Transmembrane helix</keyword>
<evidence type="ECO:0000256" key="2">
    <source>
        <dbReference type="ARBA" id="ARBA00022692"/>
    </source>
</evidence>
<keyword evidence="4 5" id="KW-0472">Membrane</keyword>
<evidence type="ECO:0000256" key="4">
    <source>
        <dbReference type="ARBA" id="ARBA00023136"/>
    </source>
</evidence>
<name>A0A2M8QDA1_9CHLR</name>
<evidence type="ECO:0000256" key="5">
    <source>
        <dbReference type="SAM" id="Phobius"/>
    </source>
</evidence>
<keyword evidence="2 5" id="KW-0812">Transmembrane</keyword>
<evidence type="ECO:0000256" key="1">
    <source>
        <dbReference type="ARBA" id="ARBA00004127"/>
    </source>
</evidence>
<dbReference type="GO" id="GO:0012505">
    <property type="term" value="C:endomembrane system"/>
    <property type="evidence" value="ECO:0007669"/>
    <property type="project" value="UniProtKB-SubCell"/>
</dbReference>
<evidence type="ECO:0000313" key="6">
    <source>
        <dbReference type="EMBL" id="PJF47781.1"/>
    </source>
</evidence>
<dbReference type="EMBL" id="PGTN01000035">
    <property type="protein sequence ID" value="PJF47781.1"/>
    <property type="molecule type" value="Genomic_DNA"/>
</dbReference>
<comment type="caution">
    <text evidence="6">The sequence shown here is derived from an EMBL/GenBank/DDBJ whole genome shotgun (WGS) entry which is preliminary data.</text>
</comment>
<evidence type="ECO:0000256" key="3">
    <source>
        <dbReference type="ARBA" id="ARBA00022989"/>
    </source>
</evidence>
<dbReference type="Gene3D" id="1.20.120.1630">
    <property type="match status" value="1"/>
</dbReference>
<dbReference type="PANTHER" id="PTHR12714">
    <property type="entry name" value="PROTEIN-S ISOPRENYLCYSTEINE O-METHYLTRANSFERASE"/>
    <property type="match status" value="1"/>
</dbReference>
<dbReference type="Pfam" id="PF04191">
    <property type="entry name" value="PEMT"/>
    <property type="match status" value="1"/>
</dbReference>
<dbReference type="GO" id="GO:0016740">
    <property type="term" value="F:transferase activity"/>
    <property type="evidence" value="ECO:0007669"/>
    <property type="project" value="UniProtKB-ARBA"/>
</dbReference>
<proteinExistence type="predicted"/>
<dbReference type="InterPro" id="IPR007318">
    <property type="entry name" value="Phopholipid_MeTrfase"/>
</dbReference>
<feature type="transmembrane region" description="Helical" evidence="5">
    <location>
        <begin position="48"/>
        <end position="70"/>
    </location>
</feature>
<sequence length="256" mass="29193">MADMAVRRTSPETSSARAQWHHGPSWLWLLSFVVCVVGDALIGRWTLLPIYVAAFYLGMVVIDLFTYPMLERWRAWVKQRGLIGWYLVEVGLMWIGTSLLLIAFAPVWLNWTWAGPVWLQALGGAGVFISVLIGVWAAGQMGWKRLLFVPALFPPGEMAERYDVPQRLVVSGPYRYVRNPLYVTDMTLIASTALLTQNGFLALTLVIYIAQLAMQLRLEERELRQRFGAQYERYVKAVPRFIPRLTPVDPSEIYGE</sequence>
<organism evidence="6 7">
    <name type="scientific">Candidatus Thermofonsia Clade 3 bacterium</name>
    <dbReference type="NCBI Taxonomy" id="2364212"/>
    <lineage>
        <taxon>Bacteria</taxon>
        <taxon>Bacillati</taxon>
        <taxon>Chloroflexota</taxon>
        <taxon>Candidatus Thermofontia</taxon>
        <taxon>Candidatus Thermofonsia Clade 3</taxon>
    </lineage>
</organism>
<protein>
    <recommendedName>
        <fullName evidence="8">Isoprenylcysteine carboxylmethyltransferase family protein</fullName>
    </recommendedName>
</protein>
<gene>
    <name evidence="6" type="ORF">CUN48_06785</name>
</gene>
<dbReference type="AlphaFoldDB" id="A0A2M8QDA1"/>
<dbReference type="PANTHER" id="PTHR12714:SF9">
    <property type="entry name" value="PROTEIN-S-ISOPRENYLCYSTEINE O-METHYLTRANSFERASE"/>
    <property type="match status" value="1"/>
</dbReference>
<dbReference type="Proteomes" id="UP000230790">
    <property type="component" value="Unassembled WGS sequence"/>
</dbReference>
<reference evidence="6 7" key="1">
    <citation type="submission" date="2017-11" db="EMBL/GenBank/DDBJ databases">
        <title>Evolution of Phototrophy in the Chloroflexi Phylum Driven by Horizontal Gene Transfer.</title>
        <authorList>
            <person name="Ward L.M."/>
            <person name="Hemp J."/>
            <person name="Shih P.M."/>
            <person name="Mcglynn S.E."/>
            <person name="Fischer W."/>
        </authorList>
    </citation>
    <scope>NUCLEOTIDE SEQUENCE [LARGE SCALE GENOMIC DNA]</scope>
    <source>
        <strain evidence="6">JP3_7</strain>
    </source>
</reference>
<evidence type="ECO:0000313" key="7">
    <source>
        <dbReference type="Proteomes" id="UP000230790"/>
    </source>
</evidence>
<feature type="transmembrane region" description="Helical" evidence="5">
    <location>
        <begin position="82"/>
        <end position="105"/>
    </location>
</feature>
<evidence type="ECO:0008006" key="8">
    <source>
        <dbReference type="Google" id="ProtNLM"/>
    </source>
</evidence>
<feature type="transmembrane region" description="Helical" evidence="5">
    <location>
        <begin position="25"/>
        <end position="42"/>
    </location>
</feature>